<keyword evidence="1" id="KW-0472">Membrane</keyword>
<dbReference type="EMBL" id="JAVFWL010000005">
    <property type="protein sequence ID" value="KAK6753403.1"/>
    <property type="molecule type" value="Genomic_DNA"/>
</dbReference>
<keyword evidence="1" id="KW-1133">Transmembrane helix</keyword>
<reference evidence="2 3" key="1">
    <citation type="submission" date="2023-08" db="EMBL/GenBank/DDBJ databases">
        <title>A Necator americanus chromosomal reference genome.</title>
        <authorList>
            <person name="Ilik V."/>
            <person name="Petrzelkova K.J."/>
            <person name="Pardy F."/>
            <person name="Fuh T."/>
            <person name="Niatou-Singa F.S."/>
            <person name="Gouil Q."/>
            <person name="Baker L."/>
            <person name="Ritchie M.E."/>
            <person name="Jex A.R."/>
            <person name="Gazzola D."/>
            <person name="Li H."/>
            <person name="Toshio Fujiwara R."/>
            <person name="Zhan B."/>
            <person name="Aroian R.V."/>
            <person name="Pafco B."/>
            <person name="Schwarz E.M."/>
        </authorList>
    </citation>
    <scope>NUCLEOTIDE SEQUENCE [LARGE SCALE GENOMIC DNA]</scope>
    <source>
        <strain evidence="2 3">Aroian</strain>
        <tissue evidence="2">Whole animal</tissue>
    </source>
</reference>
<name>A0ABR1DSJ9_NECAM</name>
<evidence type="ECO:0000256" key="1">
    <source>
        <dbReference type="SAM" id="Phobius"/>
    </source>
</evidence>
<sequence>MFWKAVVLFLQIDVFPRTNQQFIDSCFVGSENQLNFSLSTSCPLIPRTEFSYESSCSVFLDKNIIENRGCGPCYWKEKLNAMCYPTENPTIRHCCCRTPDCNKRLIEDSVFGWSAVSSPDGSCDSVSLMVNGTGVNWIHRPPEQCQNDVPLCVMRLKFLSDGIASMDAGCLRSSGYKNEDIQKCHETTTGHMFNHEGNEIWCCRGMHCSRELYQQHVFERLQDVRIKDENAYLELTYSTMTMVSEHVWSRDRSYINNHEIFETVTYAFTALYLTGLYYIYSVYKPKNMEKLSQPPAKVNKS</sequence>
<gene>
    <name evidence="2" type="primary">Necator_chrV.g17573</name>
    <name evidence="2" type="ORF">RB195_012783</name>
</gene>
<comment type="caution">
    <text evidence="2">The sequence shown here is derived from an EMBL/GenBank/DDBJ whole genome shotgun (WGS) entry which is preliminary data.</text>
</comment>
<evidence type="ECO:0000313" key="3">
    <source>
        <dbReference type="Proteomes" id="UP001303046"/>
    </source>
</evidence>
<feature type="transmembrane region" description="Helical" evidence="1">
    <location>
        <begin position="264"/>
        <end position="283"/>
    </location>
</feature>
<keyword evidence="1" id="KW-0812">Transmembrane</keyword>
<keyword evidence="3" id="KW-1185">Reference proteome</keyword>
<protein>
    <submittedName>
        <fullName evidence="2">Uncharacterized protein</fullName>
    </submittedName>
</protein>
<proteinExistence type="predicted"/>
<evidence type="ECO:0000313" key="2">
    <source>
        <dbReference type="EMBL" id="KAK6753403.1"/>
    </source>
</evidence>
<accession>A0ABR1DSJ9</accession>
<dbReference type="Proteomes" id="UP001303046">
    <property type="component" value="Unassembled WGS sequence"/>
</dbReference>
<organism evidence="2 3">
    <name type="scientific">Necator americanus</name>
    <name type="common">Human hookworm</name>
    <dbReference type="NCBI Taxonomy" id="51031"/>
    <lineage>
        <taxon>Eukaryota</taxon>
        <taxon>Metazoa</taxon>
        <taxon>Ecdysozoa</taxon>
        <taxon>Nematoda</taxon>
        <taxon>Chromadorea</taxon>
        <taxon>Rhabditida</taxon>
        <taxon>Rhabditina</taxon>
        <taxon>Rhabditomorpha</taxon>
        <taxon>Strongyloidea</taxon>
        <taxon>Ancylostomatidae</taxon>
        <taxon>Bunostominae</taxon>
        <taxon>Necator</taxon>
    </lineage>
</organism>